<dbReference type="GO" id="GO:0016787">
    <property type="term" value="F:hydrolase activity"/>
    <property type="evidence" value="ECO:0007669"/>
    <property type="project" value="UniProtKB-KW"/>
</dbReference>
<organism evidence="11 12">
    <name type="scientific">Chondrus crispus</name>
    <name type="common">Carrageen Irish moss</name>
    <name type="synonym">Polymorpha crispa</name>
    <dbReference type="NCBI Taxonomy" id="2769"/>
    <lineage>
        <taxon>Eukaryota</taxon>
        <taxon>Rhodophyta</taxon>
        <taxon>Florideophyceae</taxon>
        <taxon>Rhodymeniophycidae</taxon>
        <taxon>Gigartinales</taxon>
        <taxon>Gigartinaceae</taxon>
        <taxon>Chondrus</taxon>
    </lineage>
</organism>
<accession>R7QI04</accession>
<dbReference type="GeneID" id="17325725"/>
<dbReference type="AlphaFoldDB" id="R7QI04"/>
<dbReference type="EC" id="3.6.4.13" evidence="2"/>
<dbReference type="CDD" id="cd00268">
    <property type="entry name" value="DEADc"/>
    <property type="match status" value="1"/>
</dbReference>
<keyword evidence="3 7" id="KW-0547">Nucleotide-binding</keyword>
<dbReference type="GO" id="GO:0003724">
    <property type="term" value="F:RNA helicase activity"/>
    <property type="evidence" value="ECO:0007669"/>
    <property type="project" value="UniProtKB-EC"/>
</dbReference>
<reference evidence="12" key="1">
    <citation type="journal article" date="2013" name="Proc. Natl. Acad. Sci. U.S.A.">
        <title>Genome structure and metabolic features in the red seaweed Chondrus crispus shed light on evolution of the Archaeplastida.</title>
        <authorList>
            <person name="Collen J."/>
            <person name="Porcel B."/>
            <person name="Carre W."/>
            <person name="Ball S.G."/>
            <person name="Chaparro C."/>
            <person name="Tonon T."/>
            <person name="Barbeyron T."/>
            <person name="Michel G."/>
            <person name="Noel B."/>
            <person name="Valentin K."/>
            <person name="Elias M."/>
            <person name="Artiguenave F."/>
            <person name="Arun A."/>
            <person name="Aury J.M."/>
            <person name="Barbosa-Neto J.F."/>
            <person name="Bothwell J.H."/>
            <person name="Bouget F.Y."/>
            <person name="Brillet L."/>
            <person name="Cabello-Hurtado F."/>
            <person name="Capella-Gutierrez S."/>
            <person name="Charrier B."/>
            <person name="Cladiere L."/>
            <person name="Cock J.M."/>
            <person name="Coelho S.M."/>
            <person name="Colleoni C."/>
            <person name="Czjzek M."/>
            <person name="Da Silva C."/>
            <person name="Delage L."/>
            <person name="Denoeud F."/>
            <person name="Deschamps P."/>
            <person name="Dittami S.M."/>
            <person name="Gabaldon T."/>
            <person name="Gachon C.M."/>
            <person name="Groisillier A."/>
            <person name="Herve C."/>
            <person name="Jabbari K."/>
            <person name="Katinka M."/>
            <person name="Kloareg B."/>
            <person name="Kowalczyk N."/>
            <person name="Labadie K."/>
            <person name="Leblanc C."/>
            <person name="Lopez P.J."/>
            <person name="McLachlan D.H."/>
            <person name="Meslet-Cladiere L."/>
            <person name="Moustafa A."/>
            <person name="Nehr Z."/>
            <person name="Nyvall Collen P."/>
            <person name="Panaud O."/>
            <person name="Partensky F."/>
            <person name="Poulain J."/>
            <person name="Rensing S.A."/>
            <person name="Rousvoal S."/>
            <person name="Samson G."/>
            <person name="Symeonidi A."/>
            <person name="Weissenbach J."/>
            <person name="Zambounis A."/>
            <person name="Wincker P."/>
            <person name="Boyen C."/>
        </authorList>
    </citation>
    <scope>NUCLEOTIDE SEQUENCE [LARGE SCALE GENOMIC DNA]</scope>
    <source>
        <strain evidence="12">cv. Stackhouse</strain>
    </source>
</reference>
<dbReference type="InterPro" id="IPR000629">
    <property type="entry name" value="RNA-helicase_DEAD-box_CS"/>
</dbReference>
<dbReference type="Gramene" id="CDF38147">
    <property type="protein sequence ID" value="CDF38147"/>
    <property type="gene ID" value="CHC_T00010296001"/>
</dbReference>
<dbReference type="SUPFAM" id="SSF52540">
    <property type="entry name" value="P-loop containing nucleoside triphosphate hydrolases"/>
    <property type="match status" value="1"/>
</dbReference>
<sequence length="676" mass="72040">MGPPLESFRLSPRTIQMLKKNDITHTTEVQAGTFDLLFEGKDIIAKSRTGTGKTLAFGLPIMERLAIIRKERGGPKPRGEGPGCIVLAPTRELAKQVSREMSHLGQGLGLSVECFYGGVGYGPQENALRRGVDVVVGTPGRIMDHLNKGNLRLDNISFAVLDEADEMLSMGFAQDVETIFETLPPENERQVILFSATVPRWVKNLASQFQKKDVVTFDAVTSGSMASTTVRHCAVRVPERDEARAGLLADVIAVHSQGRCEDTIKRGPSRAIVFTETKREADELATSGSLDGCGAAVLHGDVSQKQREVTLSQFRQGQFQVLVATDVAARGLDISGVDVVIQYRVPNDAESYIHRAGRTGRAGKSGTAVVMYSDRESRNLRNLERECRIRFDMEVAPAPETALEAAVNVALDNISGVDERVIKHLLPRAEEMLASGAEDTAEKLAAILAIAGRRTRLEDRSILSGEKGMRTVVVSGEREISPGLAMRFISDLARAAETESRVGLIRMCRDGSAVVDVISDAALGLVGASEKLGEDAEIKLRVASGVPQLKEIERRGGGRFDRRGGGGRSGGGGGRYDRNGGARRGSYRSDSRDSRGGGGGGGYGRRDGGGGGYQRRESGYGRRDGGYSGGRRDSGGYGGGQGGGGYSGGGGGGGYQGRGRNSGGARRSADFLSDDF</sequence>
<feature type="region of interest" description="Disordered" evidence="8">
    <location>
        <begin position="553"/>
        <end position="676"/>
    </location>
</feature>
<dbReference type="InterPro" id="IPR050547">
    <property type="entry name" value="DEAD_box_RNA_helicases"/>
</dbReference>
<evidence type="ECO:0000256" key="8">
    <source>
        <dbReference type="SAM" id="MobiDB-lite"/>
    </source>
</evidence>
<dbReference type="OrthoDB" id="4255at2759"/>
<dbReference type="SMART" id="SM00490">
    <property type="entry name" value="HELICc"/>
    <property type="match status" value="1"/>
</dbReference>
<dbReference type="OMA" id="EHTMQRF"/>
<dbReference type="PhylomeDB" id="R7QI04"/>
<evidence type="ECO:0000256" key="1">
    <source>
        <dbReference type="ARBA" id="ARBA00006517"/>
    </source>
</evidence>
<dbReference type="GO" id="GO:0003723">
    <property type="term" value="F:RNA binding"/>
    <property type="evidence" value="ECO:0007669"/>
    <property type="project" value="UniProtKB-KW"/>
</dbReference>
<dbReference type="PROSITE" id="PS51194">
    <property type="entry name" value="HELICASE_CTER"/>
    <property type="match status" value="1"/>
</dbReference>
<dbReference type="InterPro" id="IPR044742">
    <property type="entry name" value="DEAD/DEAH_RhlB"/>
</dbReference>
<dbReference type="Proteomes" id="UP000012073">
    <property type="component" value="Unassembled WGS sequence"/>
</dbReference>
<evidence type="ECO:0000256" key="4">
    <source>
        <dbReference type="ARBA" id="ARBA00022801"/>
    </source>
</evidence>
<dbReference type="PROSITE" id="PS00039">
    <property type="entry name" value="DEAD_ATP_HELICASE"/>
    <property type="match status" value="1"/>
</dbReference>
<feature type="compositionally biased region" description="Gly residues" evidence="8">
    <location>
        <begin position="635"/>
        <end position="662"/>
    </location>
</feature>
<name>R7QI04_CHOCR</name>
<evidence type="ECO:0000256" key="5">
    <source>
        <dbReference type="ARBA" id="ARBA00022806"/>
    </source>
</evidence>
<proteinExistence type="inferred from homology"/>
<dbReference type="KEGG" id="ccp:CHC_T00010296001"/>
<feature type="domain" description="Helicase C-terminal" evidence="10">
    <location>
        <begin position="246"/>
        <end position="404"/>
    </location>
</feature>
<dbReference type="Gene3D" id="3.40.50.300">
    <property type="entry name" value="P-loop containing nucleotide triphosphate hydrolases"/>
    <property type="match status" value="2"/>
</dbReference>
<dbReference type="RefSeq" id="XP_005718016.1">
    <property type="nucleotide sequence ID" value="XM_005717959.1"/>
</dbReference>
<keyword evidence="12" id="KW-1185">Reference proteome</keyword>
<feature type="compositionally biased region" description="Basic and acidic residues" evidence="8">
    <location>
        <begin position="553"/>
        <end position="564"/>
    </location>
</feature>
<comment type="similarity">
    <text evidence="1">Belongs to the DEAD box helicase family. DDX21/DDX50 subfamily.</text>
</comment>
<dbReference type="InterPro" id="IPR027417">
    <property type="entry name" value="P-loop_NTPase"/>
</dbReference>
<evidence type="ECO:0000256" key="3">
    <source>
        <dbReference type="ARBA" id="ARBA00022741"/>
    </source>
</evidence>
<protein>
    <recommendedName>
        <fullName evidence="2">RNA helicase</fullName>
        <ecNumber evidence="2">3.6.4.13</ecNumber>
    </recommendedName>
</protein>
<dbReference type="Pfam" id="PF00270">
    <property type="entry name" value="DEAD"/>
    <property type="match status" value="1"/>
</dbReference>
<evidence type="ECO:0000259" key="9">
    <source>
        <dbReference type="PROSITE" id="PS51192"/>
    </source>
</evidence>
<dbReference type="GO" id="GO:0005524">
    <property type="term" value="F:ATP binding"/>
    <property type="evidence" value="ECO:0007669"/>
    <property type="project" value="UniProtKB-KW"/>
</dbReference>
<evidence type="ECO:0000313" key="12">
    <source>
        <dbReference type="Proteomes" id="UP000012073"/>
    </source>
</evidence>
<evidence type="ECO:0000256" key="7">
    <source>
        <dbReference type="RuleBase" id="RU000492"/>
    </source>
</evidence>
<feature type="domain" description="Helicase ATP-binding" evidence="9">
    <location>
        <begin position="34"/>
        <end position="216"/>
    </location>
</feature>
<dbReference type="InterPro" id="IPR001650">
    <property type="entry name" value="Helicase_C-like"/>
</dbReference>
<dbReference type="SMART" id="SM00487">
    <property type="entry name" value="DEXDc"/>
    <property type="match status" value="1"/>
</dbReference>
<keyword evidence="4 7" id="KW-0378">Hydrolase</keyword>
<evidence type="ECO:0000313" key="11">
    <source>
        <dbReference type="EMBL" id="CDF38147.1"/>
    </source>
</evidence>
<keyword evidence="5 7" id="KW-0347">Helicase</keyword>
<dbReference type="STRING" id="2769.R7QI04"/>
<feature type="compositionally biased region" description="Basic and acidic residues" evidence="8">
    <location>
        <begin position="604"/>
        <end position="634"/>
    </location>
</feature>
<dbReference type="InterPro" id="IPR012562">
    <property type="entry name" value="GUCT"/>
</dbReference>
<evidence type="ECO:0000259" key="10">
    <source>
        <dbReference type="PROSITE" id="PS51194"/>
    </source>
</evidence>
<dbReference type="InterPro" id="IPR014001">
    <property type="entry name" value="Helicase_ATP-bd"/>
</dbReference>
<dbReference type="PANTHER" id="PTHR47963:SF8">
    <property type="entry name" value="ATP-DEPENDENT RNA HELICASE DEAD"/>
    <property type="match status" value="1"/>
</dbReference>
<dbReference type="CDD" id="cd18787">
    <property type="entry name" value="SF2_C_DEAD"/>
    <property type="match status" value="1"/>
</dbReference>
<dbReference type="PROSITE" id="PS51192">
    <property type="entry name" value="HELICASE_ATP_BIND_1"/>
    <property type="match status" value="1"/>
</dbReference>
<gene>
    <name evidence="11" type="ORF">CHC_T00010296001</name>
</gene>
<dbReference type="Pfam" id="PF08152">
    <property type="entry name" value="GUCT"/>
    <property type="match status" value="1"/>
</dbReference>
<evidence type="ECO:0000256" key="6">
    <source>
        <dbReference type="ARBA" id="ARBA00022840"/>
    </source>
</evidence>
<dbReference type="PANTHER" id="PTHR47963">
    <property type="entry name" value="DEAD-BOX ATP-DEPENDENT RNA HELICASE 47, MITOCHONDRIAL"/>
    <property type="match status" value="1"/>
</dbReference>
<keyword evidence="6 7" id="KW-0067">ATP-binding</keyword>
<evidence type="ECO:0000256" key="2">
    <source>
        <dbReference type="ARBA" id="ARBA00012552"/>
    </source>
</evidence>
<dbReference type="Pfam" id="PF00271">
    <property type="entry name" value="Helicase_C"/>
    <property type="match status" value="1"/>
</dbReference>
<dbReference type="EMBL" id="HG001898">
    <property type="protein sequence ID" value="CDF38147.1"/>
    <property type="molecule type" value="Genomic_DNA"/>
</dbReference>
<dbReference type="InterPro" id="IPR011545">
    <property type="entry name" value="DEAD/DEAH_box_helicase_dom"/>
</dbReference>